<evidence type="ECO:0000256" key="10">
    <source>
        <dbReference type="SAM" id="MobiDB-lite"/>
    </source>
</evidence>
<evidence type="ECO:0008006" key="15">
    <source>
        <dbReference type="Google" id="ProtNLM"/>
    </source>
</evidence>
<feature type="compositionally biased region" description="Low complexity" evidence="10">
    <location>
        <begin position="1415"/>
        <end position="1427"/>
    </location>
</feature>
<dbReference type="PROSITE" id="PS01187">
    <property type="entry name" value="EGF_CA"/>
    <property type="match status" value="2"/>
</dbReference>
<feature type="domain" description="Ig-like" evidence="12">
    <location>
        <begin position="930"/>
        <end position="1022"/>
    </location>
</feature>
<evidence type="ECO:0000256" key="1">
    <source>
        <dbReference type="ARBA" id="ARBA00004613"/>
    </source>
</evidence>
<dbReference type="Gene3D" id="3.40.50.410">
    <property type="entry name" value="von Willebrand factor, type A domain"/>
    <property type="match status" value="1"/>
</dbReference>
<dbReference type="InterPro" id="IPR049883">
    <property type="entry name" value="NOTCH1_EGF-like"/>
</dbReference>
<feature type="domain" description="Ig-like" evidence="12">
    <location>
        <begin position="1869"/>
        <end position="1955"/>
    </location>
</feature>
<feature type="domain" description="Ig-like" evidence="12">
    <location>
        <begin position="1297"/>
        <end position="1376"/>
    </location>
</feature>
<protein>
    <recommendedName>
        <fullName evidence="15">Hemicentin-1</fullName>
    </recommendedName>
</protein>
<feature type="domain" description="Ig-like" evidence="12">
    <location>
        <begin position="1112"/>
        <end position="1201"/>
    </location>
</feature>
<dbReference type="InterPro" id="IPR056475">
    <property type="entry name" value="GBD_Hemicentin/VWA7"/>
</dbReference>
<dbReference type="Pfam" id="PF07645">
    <property type="entry name" value="EGF_CA"/>
    <property type="match status" value="2"/>
</dbReference>
<keyword evidence="4" id="KW-0732">Signal</keyword>
<feature type="domain" description="Ig-like" evidence="12">
    <location>
        <begin position="648"/>
        <end position="737"/>
    </location>
</feature>
<keyword evidence="5" id="KW-0677">Repeat</keyword>
<dbReference type="SUPFAM" id="SSF48726">
    <property type="entry name" value="Immunoglobulin"/>
    <property type="match status" value="17"/>
</dbReference>
<dbReference type="InterPro" id="IPR003598">
    <property type="entry name" value="Ig_sub2"/>
</dbReference>
<dbReference type="SMART" id="SM00409">
    <property type="entry name" value="IG"/>
    <property type="match status" value="17"/>
</dbReference>
<evidence type="ECO:0000256" key="5">
    <source>
        <dbReference type="ARBA" id="ARBA00022737"/>
    </source>
</evidence>
<dbReference type="Pfam" id="PF07679">
    <property type="entry name" value="I-set"/>
    <property type="match status" value="8"/>
</dbReference>
<feature type="domain" description="EGF-like" evidence="11">
    <location>
        <begin position="2273"/>
        <end position="2315"/>
    </location>
</feature>
<dbReference type="CDD" id="cd00096">
    <property type="entry name" value="Ig"/>
    <property type="match status" value="3"/>
</dbReference>
<evidence type="ECO:0000259" key="11">
    <source>
        <dbReference type="PROSITE" id="PS50026"/>
    </source>
</evidence>
<keyword evidence="2" id="KW-0964">Secreted</keyword>
<dbReference type="CDD" id="cd00054">
    <property type="entry name" value="EGF_CA"/>
    <property type="match status" value="2"/>
</dbReference>
<dbReference type="SUPFAM" id="SSF82895">
    <property type="entry name" value="TSP-1 type 1 repeat"/>
    <property type="match status" value="2"/>
</dbReference>
<dbReference type="SMART" id="SM00209">
    <property type="entry name" value="TSP1"/>
    <property type="match status" value="2"/>
</dbReference>
<gene>
    <name evidence="13" type="ORF">IPOD504_LOCUS9208</name>
</gene>
<dbReference type="InterPro" id="IPR000152">
    <property type="entry name" value="EGF-type_Asp/Asn_hydroxyl_site"/>
</dbReference>
<evidence type="ECO:0000256" key="6">
    <source>
        <dbReference type="ARBA" id="ARBA00023157"/>
    </source>
</evidence>
<dbReference type="Gene3D" id="2.60.40.10">
    <property type="entry name" value="Immunoglobulins"/>
    <property type="match status" value="16"/>
</dbReference>
<dbReference type="InterPro" id="IPR007110">
    <property type="entry name" value="Ig-like_dom"/>
</dbReference>
<feature type="domain" description="Ig-like" evidence="12">
    <location>
        <begin position="465"/>
        <end position="556"/>
    </location>
</feature>
<dbReference type="InterPro" id="IPR036383">
    <property type="entry name" value="TSP1_rpt_sf"/>
</dbReference>
<dbReference type="SMART" id="SM00179">
    <property type="entry name" value="EGF_CA"/>
    <property type="match status" value="2"/>
</dbReference>
<proteinExistence type="predicted"/>
<dbReference type="InterPro" id="IPR003599">
    <property type="entry name" value="Ig_sub"/>
</dbReference>
<accession>A0ABN8IGP3</accession>
<dbReference type="InterPro" id="IPR051170">
    <property type="entry name" value="Neural/epithelial_adhesion"/>
</dbReference>
<dbReference type="InterPro" id="IPR000742">
    <property type="entry name" value="EGF"/>
</dbReference>
<name>A0ABN8IGP3_9NEOP</name>
<evidence type="ECO:0000259" key="12">
    <source>
        <dbReference type="PROSITE" id="PS50835"/>
    </source>
</evidence>
<keyword evidence="14" id="KW-1185">Reference proteome</keyword>
<dbReference type="Pfam" id="PF13927">
    <property type="entry name" value="Ig_3"/>
    <property type="match status" value="6"/>
</dbReference>
<dbReference type="InterPro" id="IPR009030">
    <property type="entry name" value="Growth_fac_rcpt_cys_sf"/>
</dbReference>
<feature type="domain" description="Ig-like" evidence="12">
    <location>
        <begin position="1492"/>
        <end position="1578"/>
    </location>
</feature>
<dbReference type="PROSITE" id="PS01186">
    <property type="entry name" value="EGF_2"/>
    <property type="match status" value="1"/>
</dbReference>
<feature type="region of interest" description="Disordered" evidence="10">
    <location>
        <begin position="1415"/>
        <end position="1435"/>
    </location>
</feature>
<dbReference type="PANTHER" id="PTHR12231:SF253">
    <property type="entry name" value="DPR-INTERACTING PROTEIN ETA, ISOFORM B-RELATED"/>
    <property type="match status" value="1"/>
</dbReference>
<feature type="domain" description="Ig-like" evidence="12">
    <location>
        <begin position="372"/>
        <end position="459"/>
    </location>
</feature>
<evidence type="ECO:0000256" key="2">
    <source>
        <dbReference type="ARBA" id="ARBA00022525"/>
    </source>
</evidence>
<dbReference type="PROSITE" id="PS50026">
    <property type="entry name" value="EGF_3"/>
    <property type="match status" value="1"/>
</dbReference>
<dbReference type="Proteomes" id="UP000837857">
    <property type="component" value="Chromosome 22"/>
</dbReference>
<evidence type="ECO:0000256" key="8">
    <source>
        <dbReference type="ARBA" id="ARBA00023319"/>
    </source>
</evidence>
<dbReference type="InterPro" id="IPR018097">
    <property type="entry name" value="EGF_Ca-bd_CS"/>
</dbReference>
<feature type="domain" description="Ig-like" evidence="12">
    <location>
        <begin position="1204"/>
        <end position="1292"/>
    </location>
</feature>
<dbReference type="Pfam" id="PF00090">
    <property type="entry name" value="TSP_1"/>
    <property type="match status" value="2"/>
</dbReference>
<dbReference type="InterPro" id="IPR056861">
    <property type="entry name" value="HMCN1-like_VWA"/>
</dbReference>
<keyword evidence="7" id="KW-0325">Glycoprotein</keyword>
<feature type="domain" description="Ig-like" evidence="12">
    <location>
        <begin position="834"/>
        <end position="925"/>
    </location>
</feature>
<dbReference type="SUPFAM" id="SSF57184">
    <property type="entry name" value="Growth factor receptor domain"/>
    <property type="match status" value="1"/>
</dbReference>
<evidence type="ECO:0000256" key="7">
    <source>
        <dbReference type="ARBA" id="ARBA00023180"/>
    </source>
</evidence>
<comment type="subcellular location">
    <subcellularLocation>
        <location evidence="1">Secreted</location>
    </subcellularLocation>
</comment>
<feature type="domain" description="Ig-like" evidence="12">
    <location>
        <begin position="1025"/>
        <end position="1107"/>
    </location>
</feature>
<feature type="domain" description="Ig-like" evidence="12">
    <location>
        <begin position="1670"/>
        <end position="1759"/>
    </location>
</feature>
<dbReference type="Pfam" id="PF23560">
    <property type="entry name" value="GBD_Hemicentin"/>
    <property type="match status" value="1"/>
</dbReference>
<feature type="non-terminal residue" evidence="13">
    <location>
        <position position="1"/>
    </location>
</feature>
<dbReference type="InterPro" id="IPR013106">
    <property type="entry name" value="Ig_V-set"/>
</dbReference>
<keyword evidence="6" id="KW-1015">Disulfide bond</keyword>
<dbReference type="SUPFAM" id="SSF53300">
    <property type="entry name" value="vWA-like"/>
    <property type="match status" value="1"/>
</dbReference>
<dbReference type="InterPro" id="IPR000884">
    <property type="entry name" value="TSP1_rpt"/>
</dbReference>
<dbReference type="PROSITE" id="PS00010">
    <property type="entry name" value="ASX_HYDROXYL"/>
    <property type="match status" value="1"/>
</dbReference>
<reference evidence="13" key="1">
    <citation type="submission" date="2022-03" db="EMBL/GenBank/DDBJ databases">
        <authorList>
            <person name="Martin H S."/>
        </authorList>
    </citation>
    <scope>NUCLEOTIDE SEQUENCE</scope>
</reference>
<evidence type="ECO:0000256" key="3">
    <source>
        <dbReference type="ARBA" id="ARBA00022536"/>
    </source>
</evidence>
<dbReference type="SMART" id="SM00408">
    <property type="entry name" value="IGc2"/>
    <property type="match status" value="17"/>
</dbReference>
<dbReference type="SMART" id="SM00181">
    <property type="entry name" value="EGF"/>
    <property type="match status" value="2"/>
</dbReference>
<comment type="caution">
    <text evidence="9">Lacks conserved residue(s) required for the propagation of feature annotation.</text>
</comment>
<evidence type="ECO:0000256" key="9">
    <source>
        <dbReference type="PROSITE-ProRule" id="PRU00076"/>
    </source>
</evidence>
<dbReference type="InterPro" id="IPR036465">
    <property type="entry name" value="vWFA_dom_sf"/>
</dbReference>
<evidence type="ECO:0000256" key="4">
    <source>
        <dbReference type="ARBA" id="ARBA00022729"/>
    </source>
</evidence>
<sequence>MFNDLRQLREGAEMILKTALEDSNIIADFVFVPFHDPTIGPATVTRDKDVFKAALNIVRVYGGGDCPEKSLGGIHLALTISRPRSFVYVFTDATASDHKLVGKVLDAVQRKQSQVVFVLTGHCNDLKKPSFKVYQQIATASSGQVFNLNKTNVHKVLDFVRSSIRGRNVNLASAVHPAGYNYTQEIPVDSSVGEVTVSVSGAKPKIKVVNPSGEELVGPPKLIKTLDLSEIMIVKVMEPEPGNWTITVGSEKDYSVKVSGLSDLTFNHGFSVERPNSMEEASYRPLKGTYNHMLLSLTQADQRIKIDFVEILTTDGKTLFEVPVKEIDGGRTFLAEAFVPPEDFFYIAINGHDQNGQELRRIGVTAVQAKSPEVPYLTAPKKIEARSHEKVVLKCYVDSLVPVTASWTTDISRIQRQTSSLQSTSIEYVIDDMSEGNVGTYRCSAKNVAGRSTTSTKVALIVDPPQVSILPGNITVPLGGDLTISCSVFSEVLLLKGQIMLNGSENSVNNFKITPTMDGFYTFNKTFANVGEKEKGLYTCVAANRAGEVNQSTYIEVEGEPTAQIIGPHNVNRPLHGDMQLVCQVEEAEVVQWSAPNGTVVKEQLVNGSSSSILDVSNVTDDGVWSCTALKGSHRASDVVQLNILIKPIVSIEGEENLTVLSGEVQQLKCAVRAKPPPRIVWHKETEAFLNCTVDEVEPSVYESVLTLNSSAEHVNGTYFCFGENSAGIGQDSVTIAERTRMVLVESFTDQLVQLHSSVELRCSAKSLPAAVASFFHNGTLMSSNATRPLPGGAALRLSRVHFRHLGRYECLLYNDYESLRVEGALRVTGLESPVLSKEPAIVTTLRGHTATITCRVLKGNPEPNITWEYRSEESQEFGDVEIGVLMGDRGREVKVSNATSNHAGRYRCAAENDVGRDTYETSLVVQYPPDLKLSTVLNGTNQLEAEVGKRIVFSCEATGNPPPIVVWTKESGPVHFSDNTYLTDTDVLVIENATIYDSGLYNCNATSPLGSVGRNYSLQVFMRPVIPSMGSTEVEVLEGQLVELSCPAQGVPTPRVSWSHNGQAPKPTAHAHGHTLRFVANLTDFGEYSCNVTNGYGSAVLNYTVYVWVAPYLRPPLLESKSVREGADVSLRCDAVGFPLPTISWRFDNQPLVENATRLSFNDVGNLYISNASSQYEGQYECIAENLAGIAGKVIMLQVHEPPTILQDNYTGPYVATDLDTALAIACQASGKPRPYVVWSKDDFYLDKDPRYEVGADGTLTIRAPSEELSGEYTCLATNAAGNATRTVPVRIYSVPTLVQSEESQTVVTLVEGADAMVDCPVRVAPDDTIKWYKNAALVSEGKLELKPARREDSATYACVGRNMAGARHASVTIQVHWPPTLLHTSNSDEETPTASSNPSLAISYEASTRPPLAITSSTSSLTTSSPVPPALSELDDQFLPSLHESDKQSLPNLHELDKQSLPALQTEPSNSDLVAHPASVPDPVHVPIAPSIFGSSETVQPTNTRIRLLRGDDLRLDCSVDAKPRAQTKWYFNSKLLLGEDRGVLKLLNVQLRDTGVYKCVAANRYGAVFKEFVVDVLVPPFISEFDLLDVQLKEGTNASLECNAQGYPKPDIKWTYNNTSWRAHKSTIVSVNVGVESEGVFRCDATNPAGVAHLVYRVNVVGGANIESVTAFNGSVGTTVTERLEIAVGSRVRIACKASGRPFPNIQWFRHGKVVSNNVANISYADLIINEAEASDAGQYSCVASNEGGMDEIKIKIDIIEPPRIFRTLFEDDETFTYGNIINLEVMSGQAFYMHCHPYGNPMPEVYWFKDDVPLKLFDGTMVSTDYGEIIQSPSAKYEQSGNYTCIARNKVGETGIAYLVDVLGPPTQPKESAKEVSTRIGKQLTLTCPVQGSPTPYVMWIKHPYNEISEYTPRVHLSEDNVTLTIDATVIEDSGIYSCVMTNKVGTSEVTFNVVIEKPPSIVGNVENNTPEEHVVALKRSLVLKCDVDGHPPPKIKWLKDIQAVREGSAHIQRVLGGSVLGVRGAGARDAGRYVCVAENAAGAASRRYNVRVKVPGKWSAWSQWSYCNVTCGLGFQNRSRICHYVDDDNNTIDSTSNSDKLILDESSCKGSAIDKRKCHMPSCEEEEGWSSWSRWSSCSASCGAGTQARRRRCRSRARCPGDNVQIRKCPDLPKCSPRSRQASREVYSSQESDDRDMYMPEATIEMQPDLDNDLRSSDFEKFYSPVDLADKKARVYFDVNVTENLDHSPQGPCEPGFRHNTIDDSCEDVDECSVESNRCHATQVCANMAGKYRCSCPRGFLSLGAGQRCLDVNECEQEIHGCEFACVNVAGGYVCACPRHLRLHVDRHHCVPPSQYQRRQFYADSESEDYLGATFDFPARNTKYPRNNL</sequence>
<dbReference type="PROSITE" id="PS50092">
    <property type="entry name" value="TSP1"/>
    <property type="match status" value="2"/>
</dbReference>
<dbReference type="Pfam" id="PF25106">
    <property type="entry name" value="VWA_4"/>
    <property type="match status" value="1"/>
</dbReference>
<dbReference type="SMART" id="SM00406">
    <property type="entry name" value="IGv"/>
    <property type="match status" value="2"/>
</dbReference>
<dbReference type="InterPro" id="IPR013098">
    <property type="entry name" value="Ig_I-set"/>
</dbReference>
<feature type="domain" description="Ig-like" evidence="12">
    <location>
        <begin position="1583"/>
        <end position="1662"/>
    </location>
</feature>
<feature type="domain" description="Ig-like" evidence="12">
    <location>
        <begin position="1964"/>
        <end position="2056"/>
    </location>
</feature>
<evidence type="ECO:0000313" key="13">
    <source>
        <dbReference type="EMBL" id="CAH2055917.1"/>
    </source>
</evidence>
<keyword evidence="3 9" id="KW-0245">EGF-like domain</keyword>
<dbReference type="InterPro" id="IPR001881">
    <property type="entry name" value="EGF-like_Ca-bd_dom"/>
</dbReference>
<dbReference type="InterPro" id="IPR013783">
    <property type="entry name" value="Ig-like_fold"/>
</dbReference>
<dbReference type="InterPro" id="IPR036179">
    <property type="entry name" value="Ig-like_dom_sf"/>
</dbReference>
<dbReference type="EMBL" id="OW152834">
    <property type="protein sequence ID" value="CAH2055917.1"/>
    <property type="molecule type" value="Genomic_DNA"/>
</dbReference>
<organism evidence="13 14">
    <name type="scientific">Iphiclides podalirius</name>
    <name type="common">scarce swallowtail</name>
    <dbReference type="NCBI Taxonomy" id="110791"/>
    <lineage>
        <taxon>Eukaryota</taxon>
        <taxon>Metazoa</taxon>
        <taxon>Ecdysozoa</taxon>
        <taxon>Arthropoda</taxon>
        <taxon>Hexapoda</taxon>
        <taxon>Insecta</taxon>
        <taxon>Pterygota</taxon>
        <taxon>Neoptera</taxon>
        <taxon>Endopterygota</taxon>
        <taxon>Lepidoptera</taxon>
        <taxon>Glossata</taxon>
        <taxon>Ditrysia</taxon>
        <taxon>Papilionoidea</taxon>
        <taxon>Papilionidae</taxon>
        <taxon>Papilioninae</taxon>
        <taxon>Iphiclides</taxon>
    </lineage>
</organism>
<keyword evidence="8" id="KW-0393">Immunoglobulin domain</keyword>
<evidence type="ECO:0000313" key="14">
    <source>
        <dbReference type="Proteomes" id="UP000837857"/>
    </source>
</evidence>
<feature type="domain" description="Ig-like" evidence="12">
    <location>
        <begin position="1766"/>
        <end position="1861"/>
    </location>
</feature>
<dbReference type="Gene3D" id="2.10.25.10">
    <property type="entry name" value="Laminin"/>
    <property type="match status" value="2"/>
</dbReference>
<dbReference type="PANTHER" id="PTHR12231">
    <property type="entry name" value="CTX-RELATED TYPE I TRANSMEMBRANE PROTEIN"/>
    <property type="match status" value="1"/>
</dbReference>
<dbReference type="Gene3D" id="2.20.100.10">
    <property type="entry name" value="Thrombospondin type-1 (TSP1) repeat"/>
    <property type="match status" value="2"/>
</dbReference>
<feature type="region of interest" description="Disordered" evidence="10">
    <location>
        <begin position="2180"/>
        <end position="2199"/>
    </location>
</feature>
<dbReference type="PROSITE" id="PS50835">
    <property type="entry name" value="IG_LIKE"/>
    <property type="match status" value="15"/>
</dbReference>